<keyword evidence="3" id="KW-1185">Reference proteome</keyword>
<dbReference type="EMBL" id="LQQU01000058">
    <property type="protein sequence ID" value="KZE25984.1"/>
    <property type="molecule type" value="Genomic_DNA"/>
</dbReference>
<evidence type="ECO:0000259" key="1">
    <source>
        <dbReference type="Pfam" id="PF07238"/>
    </source>
</evidence>
<dbReference type="GO" id="GO:0035438">
    <property type="term" value="F:cyclic-di-GMP binding"/>
    <property type="evidence" value="ECO:0007669"/>
    <property type="project" value="InterPro"/>
</dbReference>
<dbReference type="Proteomes" id="UP000076625">
    <property type="component" value="Unassembled WGS sequence"/>
</dbReference>
<dbReference type="STRING" id="1452487.AVW16_02465"/>
<dbReference type="AlphaFoldDB" id="A0A165EMU4"/>
<sequence>MGCQARIKSLLTGDVFYGECVDLSVDGIAIRSACVPQFGERFVVTVRVPSVGVLPSRPFVVEAQVRRCQEVERGKCYDIGMAILRRNS</sequence>
<dbReference type="InterPro" id="IPR009875">
    <property type="entry name" value="PilZ_domain"/>
</dbReference>
<gene>
    <name evidence="2" type="ORF">AVW16_02465</name>
</gene>
<accession>A0A165EMU4</accession>
<organism evidence="2 3">
    <name type="scientific">Crenobacter luteus</name>
    <dbReference type="NCBI Taxonomy" id="1452487"/>
    <lineage>
        <taxon>Bacteria</taxon>
        <taxon>Pseudomonadati</taxon>
        <taxon>Pseudomonadota</taxon>
        <taxon>Betaproteobacteria</taxon>
        <taxon>Neisseriales</taxon>
        <taxon>Neisseriaceae</taxon>
        <taxon>Crenobacter</taxon>
    </lineage>
</organism>
<feature type="domain" description="PilZ" evidence="1">
    <location>
        <begin position="3"/>
        <end position="83"/>
    </location>
</feature>
<dbReference type="Pfam" id="PF07238">
    <property type="entry name" value="PilZ"/>
    <property type="match status" value="1"/>
</dbReference>
<name>A0A165EMU4_9NEIS</name>
<protein>
    <recommendedName>
        <fullName evidence="1">PilZ domain-containing protein</fullName>
    </recommendedName>
</protein>
<comment type="caution">
    <text evidence="2">The sequence shown here is derived from an EMBL/GenBank/DDBJ whole genome shotgun (WGS) entry which is preliminary data.</text>
</comment>
<evidence type="ECO:0000313" key="3">
    <source>
        <dbReference type="Proteomes" id="UP000076625"/>
    </source>
</evidence>
<evidence type="ECO:0000313" key="2">
    <source>
        <dbReference type="EMBL" id="KZE25984.1"/>
    </source>
</evidence>
<proteinExistence type="predicted"/>
<reference evidence="3" key="1">
    <citation type="submission" date="2016-01" db="EMBL/GenBank/DDBJ databases">
        <title>Draft genome of Chromobacterium sp. F49.</title>
        <authorList>
            <person name="Hong K.W."/>
        </authorList>
    </citation>
    <scope>NUCLEOTIDE SEQUENCE [LARGE SCALE GENOMIC DNA]</scope>
    <source>
        <strain evidence="3">CN10</strain>
    </source>
</reference>